<gene>
    <name evidence="1" type="ORF">NM688_g1300</name>
</gene>
<organism evidence="1 2">
    <name type="scientific">Phlebia brevispora</name>
    <dbReference type="NCBI Taxonomy" id="194682"/>
    <lineage>
        <taxon>Eukaryota</taxon>
        <taxon>Fungi</taxon>
        <taxon>Dikarya</taxon>
        <taxon>Basidiomycota</taxon>
        <taxon>Agaricomycotina</taxon>
        <taxon>Agaricomycetes</taxon>
        <taxon>Polyporales</taxon>
        <taxon>Meruliaceae</taxon>
        <taxon>Phlebia</taxon>
    </lineage>
</organism>
<reference evidence="1" key="1">
    <citation type="submission" date="2022-07" db="EMBL/GenBank/DDBJ databases">
        <title>Genome Sequence of Phlebia brevispora.</title>
        <authorList>
            <person name="Buettner E."/>
        </authorList>
    </citation>
    <scope>NUCLEOTIDE SEQUENCE</scope>
    <source>
        <strain evidence="1">MPL23</strain>
    </source>
</reference>
<name>A0ACC1TC74_9APHY</name>
<dbReference type="EMBL" id="JANHOG010000134">
    <property type="protein sequence ID" value="KAJ3557750.1"/>
    <property type="molecule type" value="Genomic_DNA"/>
</dbReference>
<sequence length="758" mass="83796">MNLFTPCSTFCGFSSQNLNATMTSSLARICSLPTLLILHLRHFLDTQLSVSNTTFEDGTRMPPVIASPSRSASGGTDDVGEIRGSIDFEGSSFMEAVNNTLHHPPDIRECAAELVMPIRDITTPAPVGYTTHPSQPARAALSIGAADQELSSQRRNVIAVSPFTRMDMDPERWNAGISHSDEVAPIPAALSTSPSDVNSLFSVAPPTSASRSASATGSARRQATKRSLTDPSLPDTSKRMRIAALPGSQSIQRSDISVDRESVPVHLSRFESEHDGGVSSQPSMEAITQQNMLELQARSDREAGQEQVGFVRLNDPRETYVYGAGISEKQDSGQNGAKSLDGNIMPGTKPASSIGSIVVTPTITEDDIIVLAIRNTAPFFHSDPHYDQFKQLAQASREAESQIKYWAKCCKDDKNVMQFVDAILCTMQHMLDAEPSPDAFNKSNRQLLQRMMLKLSQTCEVIPASLFRQGAQLYQLEPVGGGGYSSVYRGELDKRVVAFKQLRINMKGMSHVKSLKYLSREALLWRQLRHRHVLPFLGLHGNPTTAREACYMLSPWMEKGNLSMYLQRTPKIAARQKYTWILEVAEGLLYLHDNSITHGDLRGANILLDATDCVYLADFGLATMSYGGLNTHGFSTWSPGATRWMSPNVVVGERCEKTGDVYSFACVCLEVVTQRIPFHEIEADMSVVFEMGGGRRLQWPTNEDKGYHAIGQSEDFEETGRIVAPAWDDDPNKRPKLQKLKDDLHRDFDRKYLDPLAN</sequence>
<dbReference type="Proteomes" id="UP001148662">
    <property type="component" value="Unassembled WGS sequence"/>
</dbReference>
<evidence type="ECO:0000313" key="2">
    <source>
        <dbReference type="Proteomes" id="UP001148662"/>
    </source>
</evidence>
<keyword evidence="2" id="KW-1185">Reference proteome</keyword>
<accession>A0ACC1TC74</accession>
<protein>
    <submittedName>
        <fullName evidence="1">Uncharacterized protein</fullName>
    </submittedName>
</protein>
<proteinExistence type="predicted"/>
<evidence type="ECO:0000313" key="1">
    <source>
        <dbReference type="EMBL" id="KAJ3557750.1"/>
    </source>
</evidence>
<comment type="caution">
    <text evidence="1">The sequence shown here is derived from an EMBL/GenBank/DDBJ whole genome shotgun (WGS) entry which is preliminary data.</text>
</comment>